<dbReference type="GO" id="GO:0006511">
    <property type="term" value="P:ubiquitin-dependent protein catabolic process"/>
    <property type="evidence" value="ECO:0007669"/>
    <property type="project" value="InterPro"/>
</dbReference>
<accession>A0AAV6XNA2</accession>
<feature type="domain" description="SKP1 component dimerisation" evidence="4">
    <location>
        <begin position="524"/>
        <end position="570"/>
    </location>
</feature>
<evidence type="ECO:0000259" key="4">
    <source>
        <dbReference type="Pfam" id="PF01466"/>
    </source>
</evidence>
<comment type="pathway">
    <text evidence="1">Protein modification; protein ubiquitination.</text>
</comment>
<evidence type="ECO:0000256" key="1">
    <source>
        <dbReference type="ARBA" id="ARBA00004906"/>
    </source>
</evidence>
<evidence type="ECO:0000313" key="6">
    <source>
        <dbReference type="EMBL" id="KAG8380535.1"/>
    </source>
</evidence>
<dbReference type="Pfam" id="PF01466">
    <property type="entry name" value="Skp1"/>
    <property type="match status" value="1"/>
</dbReference>
<name>A0AAV6XNA2_9LAMI</name>
<dbReference type="InterPro" id="IPR011333">
    <property type="entry name" value="SKP1/BTB/POZ_sf"/>
</dbReference>
<reference evidence="6" key="1">
    <citation type="submission" date="2019-10" db="EMBL/GenBank/DDBJ databases">
        <authorList>
            <person name="Zhang R."/>
            <person name="Pan Y."/>
            <person name="Wang J."/>
            <person name="Ma R."/>
            <person name="Yu S."/>
        </authorList>
    </citation>
    <scope>NUCLEOTIDE SEQUENCE</scope>
    <source>
        <strain evidence="6">LA-IB0</strain>
        <tissue evidence="6">Leaf</tissue>
    </source>
</reference>
<protein>
    <recommendedName>
        <fullName evidence="8">SKP1-like protein</fullName>
    </recommendedName>
</protein>
<dbReference type="Gene3D" id="3.30.710.10">
    <property type="entry name" value="Potassium Channel Kv1.1, Chain A"/>
    <property type="match status" value="1"/>
</dbReference>
<dbReference type="SMART" id="SM00512">
    <property type="entry name" value="Skp1"/>
    <property type="match status" value="1"/>
</dbReference>
<dbReference type="InterPro" id="IPR036296">
    <property type="entry name" value="SKP1-like_dim_sf"/>
</dbReference>
<keyword evidence="3" id="KW-0833">Ubl conjugation pathway</keyword>
<dbReference type="GO" id="GO:0009867">
    <property type="term" value="P:jasmonic acid mediated signaling pathway"/>
    <property type="evidence" value="ECO:0007669"/>
    <property type="project" value="UniProtKB-ARBA"/>
</dbReference>
<comment type="caution">
    <text evidence="6">The sequence shown here is derived from an EMBL/GenBank/DDBJ whole genome shotgun (WGS) entry which is preliminary data.</text>
</comment>
<dbReference type="InterPro" id="IPR016073">
    <property type="entry name" value="Skp1_comp_POZ"/>
</dbReference>
<gene>
    <name evidence="6" type="ORF">BUALT_Bualt06G0025700</name>
</gene>
<dbReference type="InterPro" id="IPR016897">
    <property type="entry name" value="SKP1"/>
</dbReference>
<evidence type="ECO:0000256" key="2">
    <source>
        <dbReference type="ARBA" id="ARBA00009993"/>
    </source>
</evidence>
<evidence type="ECO:0008006" key="8">
    <source>
        <dbReference type="Google" id="ProtNLM"/>
    </source>
</evidence>
<dbReference type="EMBL" id="WHWC01000006">
    <property type="protein sequence ID" value="KAG8380535.1"/>
    <property type="molecule type" value="Genomic_DNA"/>
</dbReference>
<dbReference type="SUPFAM" id="SSF54695">
    <property type="entry name" value="POZ domain"/>
    <property type="match status" value="1"/>
</dbReference>
<evidence type="ECO:0000313" key="7">
    <source>
        <dbReference type="Proteomes" id="UP000826271"/>
    </source>
</evidence>
<dbReference type="InterPro" id="IPR016072">
    <property type="entry name" value="Skp1_comp_dimer"/>
</dbReference>
<evidence type="ECO:0000259" key="5">
    <source>
        <dbReference type="Pfam" id="PF03931"/>
    </source>
</evidence>
<dbReference type="Pfam" id="PF03931">
    <property type="entry name" value="Skp1_POZ"/>
    <property type="match status" value="1"/>
</dbReference>
<dbReference type="SUPFAM" id="SSF81382">
    <property type="entry name" value="Skp1 dimerisation domain-like"/>
    <property type="match status" value="1"/>
</dbReference>
<dbReference type="AlphaFoldDB" id="A0AAV6XNA2"/>
<evidence type="ECO:0000256" key="3">
    <source>
        <dbReference type="ARBA" id="ARBA00022786"/>
    </source>
</evidence>
<dbReference type="Proteomes" id="UP000826271">
    <property type="component" value="Unassembled WGS sequence"/>
</dbReference>
<feature type="domain" description="SKP1 component POZ" evidence="5">
    <location>
        <begin position="428"/>
        <end position="485"/>
    </location>
</feature>
<comment type="similarity">
    <text evidence="2">Belongs to the SKP1 family.</text>
</comment>
<dbReference type="InterPro" id="IPR001232">
    <property type="entry name" value="SKP1-like"/>
</dbReference>
<proteinExistence type="inferred from homology"/>
<keyword evidence="7" id="KW-1185">Reference proteome</keyword>
<dbReference type="PANTHER" id="PTHR11165">
    <property type="entry name" value="SKP1"/>
    <property type="match status" value="1"/>
</dbReference>
<organism evidence="6 7">
    <name type="scientific">Buddleja alternifolia</name>
    <dbReference type="NCBI Taxonomy" id="168488"/>
    <lineage>
        <taxon>Eukaryota</taxon>
        <taxon>Viridiplantae</taxon>
        <taxon>Streptophyta</taxon>
        <taxon>Embryophyta</taxon>
        <taxon>Tracheophyta</taxon>
        <taxon>Spermatophyta</taxon>
        <taxon>Magnoliopsida</taxon>
        <taxon>eudicotyledons</taxon>
        <taxon>Gunneridae</taxon>
        <taxon>Pentapetalae</taxon>
        <taxon>asterids</taxon>
        <taxon>lamiids</taxon>
        <taxon>Lamiales</taxon>
        <taxon>Scrophulariaceae</taxon>
        <taxon>Buddlejeae</taxon>
        <taxon>Buddleja</taxon>
    </lineage>
</organism>
<sequence>MVLKAVLKPMRHFIKSKDFMVQFLHNGKPELILASQSDPIHPVSRLILPQMGEIVTAFIRLEGQENLYEKEDILEIIAIGVHSDKVEYGFGCDEESDDYIVVKYVETYYDDLDAESYVYRRILNQWIHGCSGSYLFSGKATFTNGVFYWLAREPCCWDIFMFDWKNMTWTSFNVPEFDEALQPHAYGMCLKGFGGQLYLHVSWDYIVELWLFHPDGNQPTWTRALHGFILGEFIYGRLDNLEIMYAFEGEDVMFLFGSSLYKYHTSDTDWENVIIGIRSVRLLRFNVFQWHHIDDVHRFEILDSHRGVVCMKVSYPSMLIFFNPATRGFRILENIFISLRRLHCYGFGYDETKKFVIVKYIGSYTIGEVGTLWIFDWETQVWELRCECAFKLQERHEVTDLHQIEEDLGVEVTTYTESTSEEHSTATLTIRSSDDHEFVISESAAVLSETIKSLVEDGCAGNVIPLPNVDGKTLAKIITYLNKHADEAVSGEEKKRFDDEFFTGEEMNTIIFDVVLAANYLDIKNLFAMTTQKIADKIANKSVNYVRKLFGVENDFTPEEEQEIREKHAYAWEGVDPDEEDVN</sequence>